<keyword evidence="14" id="KW-0804">Transcription</keyword>
<dbReference type="FunFam" id="3.90.230.10:FF:000031">
    <property type="entry name" value="Proliferation-associated 2G4-like protein"/>
    <property type="match status" value="1"/>
</dbReference>
<dbReference type="CDD" id="cd01089">
    <property type="entry name" value="PA2G4-like"/>
    <property type="match status" value="1"/>
</dbReference>
<sequence>MSGEEEAAELTIAEDLVVTKYKMGGDIANRVLRAVLEAANSGASVLCLCEKGDSMIMEETGKIFKKEKEMKKGIAFPTSISVNNCVCHFSPLKSDQDYILKDGDLVKIDLGVHVDGFIANVAHSFVIDASKENPVSGRKADVIKAAHLCAEAALRLVKPGNQNTQVTEAWNKIAHSFHCTPIEGMLSHQLKQHVIDGEKTIIQNPTDQQKKDHEKAEFEVHEVYAVDVLVSSGEGKAKDAGQRTTIYKRDPSKQYGLKMKTSRAFFSEVERRFDTMPFTLRAFEDEKKARMGVVECAKHELLQPFNVLYEKEGEFVAQFKFTVLLMPNGPMRITSGPFEPELYRSDFEVQDGELKVGVKLPRAAARQGLGMGPWNGLGRSLKLLQFHGQGQLLLEQPGLGQGWSIQTCSLQPTPVSQHPHRGKASLSPT</sequence>
<dbReference type="Ensembl" id="ENSSHBT00005020465.1">
    <property type="protein sequence ID" value="ENSSHBP00005017118.1"/>
    <property type="gene ID" value="ENSSHBG00005014848.1"/>
</dbReference>
<evidence type="ECO:0000256" key="4">
    <source>
        <dbReference type="ARBA" id="ARBA00022490"/>
    </source>
</evidence>
<keyword evidence="15" id="KW-0539">Nucleus</keyword>
<dbReference type="InterPro" id="IPR036390">
    <property type="entry name" value="WH_DNA-bd_sf"/>
</dbReference>
<dbReference type="InterPro" id="IPR000994">
    <property type="entry name" value="Pept_M24"/>
</dbReference>
<dbReference type="GO" id="GO:0005737">
    <property type="term" value="C:cytoplasm"/>
    <property type="evidence" value="ECO:0007669"/>
    <property type="project" value="UniProtKB-SubCell"/>
</dbReference>
<dbReference type="PANTHER" id="PTHR10804:SF11">
    <property type="entry name" value="PROLIFERATION-ASSOCIATED PROTEIN 2G4"/>
    <property type="match status" value="1"/>
</dbReference>
<dbReference type="GO" id="GO:0003723">
    <property type="term" value="F:RNA binding"/>
    <property type="evidence" value="ECO:0007669"/>
    <property type="project" value="UniProtKB-KW"/>
</dbReference>
<dbReference type="GO" id="GO:0005730">
    <property type="term" value="C:nucleolus"/>
    <property type="evidence" value="ECO:0007669"/>
    <property type="project" value="UniProtKB-SubCell"/>
</dbReference>
<evidence type="ECO:0000256" key="17">
    <source>
        <dbReference type="ARBA" id="ARBA00072789"/>
    </source>
</evidence>
<evidence type="ECO:0000256" key="15">
    <source>
        <dbReference type="ARBA" id="ARBA00023242"/>
    </source>
</evidence>
<name>A0A672URI5_STRHB</name>
<dbReference type="FunCoup" id="A0A672URI5">
    <property type="interactions" value="1145"/>
</dbReference>
<keyword evidence="13" id="KW-0805">Transcription regulation</keyword>
<comment type="subcellular location">
    <subcellularLocation>
        <location evidence="1">Cytoplasm</location>
    </subcellularLocation>
    <subcellularLocation>
        <location evidence="2">Nucleus</location>
        <location evidence="2">Nucleolus</location>
    </subcellularLocation>
</comment>
<feature type="domain" description="Peptidase M24" evidence="18">
    <location>
        <begin position="23"/>
        <end position="194"/>
    </location>
</feature>
<dbReference type="InterPro" id="IPR036005">
    <property type="entry name" value="Creatinase/aminopeptidase-like"/>
</dbReference>
<dbReference type="Gene3D" id="1.10.10.10">
    <property type="entry name" value="Winged helix-like DNA-binding domain superfamily/Winged helix DNA-binding domain"/>
    <property type="match status" value="1"/>
</dbReference>
<dbReference type="Gene3D" id="3.90.230.10">
    <property type="entry name" value="Creatinase/methionine aminopeptidase superfamily"/>
    <property type="match status" value="1"/>
</dbReference>
<keyword evidence="5" id="KW-0678">Repressor</keyword>
<protein>
    <recommendedName>
        <fullName evidence="17">Proliferation-associated protein 2G4</fullName>
    </recommendedName>
</protein>
<proteinExistence type="inferred from homology"/>
<dbReference type="NCBIfam" id="TIGR00495">
    <property type="entry name" value="crvDNA_42K"/>
    <property type="match status" value="1"/>
</dbReference>
<keyword evidence="12" id="KW-0007">Acetylation</keyword>
<dbReference type="Proteomes" id="UP000472266">
    <property type="component" value="Chromosome 23"/>
</dbReference>
<dbReference type="GO" id="GO:0006364">
    <property type="term" value="P:rRNA processing"/>
    <property type="evidence" value="ECO:0007669"/>
    <property type="project" value="UniProtKB-KW"/>
</dbReference>
<dbReference type="InParanoid" id="A0A672URI5"/>
<dbReference type="InterPro" id="IPR004545">
    <property type="entry name" value="PA2G4"/>
</dbReference>
<reference evidence="19" key="3">
    <citation type="submission" date="2025-09" db="UniProtKB">
        <authorList>
            <consortium name="Ensembl"/>
        </authorList>
    </citation>
    <scope>IDENTIFICATION</scope>
</reference>
<evidence type="ECO:0000256" key="9">
    <source>
        <dbReference type="ARBA" id="ARBA00022843"/>
    </source>
</evidence>
<dbReference type="PANTHER" id="PTHR10804">
    <property type="entry name" value="PROTEASE FAMILY M24 METHIONYL AMINOPEPTIDASE, AMINOPEPTIDASE P"/>
    <property type="match status" value="1"/>
</dbReference>
<dbReference type="InterPro" id="IPR036388">
    <property type="entry name" value="WH-like_DNA-bd_sf"/>
</dbReference>
<dbReference type="InterPro" id="IPR018349">
    <property type="entry name" value="Pept_M24A_MAP2_BS"/>
</dbReference>
<evidence type="ECO:0000256" key="7">
    <source>
        <dbReference type="ARBA" id="ARBA00022552"/>
    </source>
</evidence>
<dbReference type="PROSITE" id="PS01202">
    <property type="entry name" value="MAP_2"/>
    <property type="match status" value="1"/>
</dbReference>
<gene>
    <name evidence="19" type="primary">PA2G4</name>
</gene>
<evidence type="ECO:0000256" key="3">
    <source>
        <dbReference type="ARBA" id="ARBA00007319"/>
    </source>
</evidence>
<dbReference type="SUPFAM" id="SSF46785">
    <property type="entry name" value="Winged helix' DNA-binding domain"/>
    <property type="match status" value="1"/>
</dbReference>
<evidence type="ECO:0000313" key="20">
    <source>
        <dbReference type="Proteomes" id="UP000472266"/>
    </source>
</evidence>
<dbReference type="GO" id="GO:0031625">
    <property type="term" value="F:ubiquitin protein ligase binding"/>
    <property type="evidence" value="ECO:0007669"/>
    <property type="project" value="Ensembl"/>
</dbReference>
<evidence type="ECO:0000256" key="6">
    <source>
        <dbReference type="ARBA" id="ARBA00022499"/>
    </source>
</evidence>
<evidence type="ECO:0000256" key="2">
    <source>
        <dbReference type="ARBA" id="ARBA00004604"/>
    </source>
</evidence>
<keyword evidence="10" id="KW-0810">Translation regulation</keyword>
<dbReference type="OMA" id="SRMFYSE"/>
<keyword evidence="4" id="KW-0963">Cytoplasm</keyword>
<dbReference type="GO" id="GO:0003714">
    <property type="term" value="F:transcription corepressor activity"/>
    <property type="evidence" value="ECO:0007669"/>
    <property type="project" value="Ensembl"/>
</dbReference>
<comment type="similarity">
    <text evidence="3">Belongs to the peptidase M24 family.</text>
</comment>
<reference evidence="19 20" key="1">
    <citation type="submission" date="2019-11" db="EMBL/GenBank/DDBJ databases">
        <title>Strigops habroptila (kakapo) genome, bStrHab1, primary haplotype, v2.</title>
        <authorList>
            <person name="Jarvis E.D."/>
            <person name="Howard J."/>
            <person name="Rhie A."/>
            <person name="Phillippy A."/>
            <person name="Korlach J."/>
            <person name="Digby A."/>
            <person name="Iorns D."/>
            <person name="Eason D."/>
            <person name="Robertson B."/>
            <person name="Raemaekers T."/>
            <person name="Howe K."/>
            <person name="Lewin H."/>
            <person name="Damas J."/>
            <person name="Hastie A."/>
            <person name="Tracey A."/>
            <person name="Chow W."/>
            <person name="Fedrigo O."/>
        </authorList>
    </citation>
    <scope>NUCLEOTIDE SEQUENCE [LARGE SCALE GENOMIC DNA]</scope>
</reference>
<evidence type="ECO:0000256" key="16">
    <source>
        <dbReference type="ARBA" id="ARBA00023274"/>
    </source>
</evidence>
<dbReference type="AlphaFoldDB" id="A0A672URI5"/>
<evidence type="ECO:0000256" key="14">
    <source>
        <dbReference type="ARBA" id="ARBA00023163"/>
    </source>
</evidence>
<dbReference type="FunFam" id="3.90.230.10:FF:000008">
    <property type="entry name" value="Proliferation-associated 2G4, b"/>
    <property type="match status" value="1"/>
</dbReference>
<dbReference type="SUPFAM" id="SSF55920">
    <property type="entry name" value="Creatinase/aminopeptidase"/>
    <property type="match status" value="1"/>
</dbReference>
<keyword evidence="7" id="KW-0698">rRNA processing</keyword>
<dbReference type="Pfam" id="PF00557">
    <property type="entry name" value="Peptidase_M24"/>
    <property type="match status" value="1"/>
</dbReference>
<reference evidence="19" key="2">
    <citation type="submission" date="2025-08" db="UniProtKB">
        <authorList>
            <consortium name="Ensembl"/>
        </authorList>
    </citation>
    <scope>IDENTIFICATION</scope>
</reference>
<dbReference type="GO" id="GO:0006417">
    <property type="term" value="P:regulation of translation"/>
    <property type="evidence" value="ECO:0007669"/>
    <property type="project" value="UniProtKB-KW"/>
</dbReference>
<dbReference type="FunFam" id="1.10.10.10:FF:000029">
    <property type="entry name" value="Proliferation-associated 2G4, a"/>
    <property type="match status" value="1"/>
</dbReference>
<evidence type="ECO:0000256" key="8">
    <source>
        <dbReference type="ARBA" id="ARBA00022553"/>
    </source>
</evidence>
<keyword evidence="6" id="KW-1017">Isopeptide bond</keyword>
<evidence type="ECO:0000259" key="18">
    <source>
        <dbReference type="Pfam" id="PF00557"/>
    </source>
</evidence>
<evidence type="ECO:0000256" key="10">
    <source>
        <dbReference type="ARBA" id="ARBA00022845"/>
    </source>
</evidence>
<keyword evidence="8" id="KW-0597">Phosphoprotein</keyword>
<evidence type="ECO:0000256" key="11">
    <source>
        <dbReference type="ARBA" id="ARBA00022884"/>
    </source>
</evidence>
<evidence type="ECO:0000256" key="13">
    <source>
        <dbReference type="ARBA" id="ARBA00023015"/>
    </source>
</evidence>
<keyword evidence="16" id="KW-0687">Ribonucleoprotein</keyword>
<evidence type="ECO:0000256" key="12">
    <source>
        <dbReference type="ARBA" id="ARBA00022990"/>
    </source>
</evidence>
<evidence type="ECO:0000256" key="5">
    <source>
        <dbReference type="ARBA" id="ARBA00022491"/>
    </source>
</evidence>
<keyword evidence="11" id="KW-0694">RNA-binding</keyword>
<evidence type="ECO:0000313" key="19">
    <source>
        <dbReference type="Ensembl" id="ENSSHBP00005017118.1"/>
    </source>
</evidence>
<dbReference type="GeneTree" id="ENSGT00940000154281"/>
<accession>A0A672URI5</accession>
<evidence type="ECO:0000256" key="1">
    <source>
        <dbReference type="ARBA" id="ARBA00004496"/>
    </source>
</evidence>
<keyword evidence="9" id="KW-0832">Ubl conjugation</keyword>
<dbReference type="InterPro" id="IPR047113">
    <property type="entry name" value="PA2G4/ARX1"/>
</dbReference>
<organism evidence="19 20">
    <name type="scientific">Strigops habroptila</name>
    <name type="common">Kakapo</name>
    <dbReference type="NCBI Taxonomy" id="2489341"/>
    <lineage>
        <taxon>Eukaryota</taxon>
        <taxon>Metazoa</taxon>
        <taxon>Chordata</taxon>
        <taxon>Craniata</taxon>
        <taxon>Vertebrata</taxon>
        <taxon>Euteleostomi</taxon>
        <taxon>Archelosauria</taxon>
        <taxon>Archosauria</taxon>
        <taxon>Dinosauria</taxon>
        <taxon>Saurischia</taxon>
        <taxon>Theropoda</taxon>
        <taxon>Coelurosauria</taxon>
        <taxon>Aves</taxon>
        <taxon>Neognathae</taxon>
        <taxon>Neoaves</taxon>
        <taxon>Telluraves</taxon>
        <taxon>Australaves</taxon>
        <taxon>Psittaciformes</taxon>
        <taxon>Psittacidae</taxon>
        <taxon>Strigops</taxon>
    </lineage>
</organism>
<dbReference type="GO" id="GO:1990904">
    <property type="term" value="C:ribonucleoprotein complex"/>
    <property type="evidence" value="ECO:0007669"/>
    <property type="project" value="UniProtKB-KW"/>
</dbReference>
<keyword evidence="20" id="KW-1185">Reference proteome</keyword>